<sequence length="305" mass="35749">MRVFFKKITLMLFVFSMGFTSVHAASVNCDKATLAAEFAICGNEIQEPKLSADNPIPILFDKSLIHNSSTLLSEAYWSNPQNNLFGKPVIQWTETDFSYVVFRLNKEMDADLASTRSFYLKRNLKTKPEDDSVYQSRARDIHIFIENIPRFKYWIQQANVKLKEQEYLQQQRLLIENQKKADKDKEKEITNLENKRKHIAQSELKRVNTIKILAFLSVVAVFAIYIWNKFIRKRYSRCKSLNFVVHDITELERFKGHVKVQEKNSRGVNTRAVSATLTINEYDYRCKDCGHQWFEKKKEELGANL</sequence>
<protein>
    <submittedName>
        <fullName evidence="3">Uncharacterized protein</fullName>
    </submittedName>
</protein>
<dbReference type="RefSeq" id="WP_222160146.1">
    <property type="nucleotide sequence ID" value="NZ_CP081864.1"/>
</dbReference>
<keyword evidence="4" id="KW-1185">Reference proteome</keyword>
<evidence type="ECO:0000256" key="2">
    <source>
        <dbReference type="SAM" id="SignalP"/>
    </source>
</evidence>
<accession>A0ABX9AQ38</accession>
<feature type="signal peptide" evidence="2">
    <location>
        <begin position="1"/>
        <end position="24"/>
    </location>
</feature>
<proteinExistence type="predicted"/>
<gene>
    <name evidence="3" type="ORF">K6K13_07135</name>
</gene>
<dbReference type="EMBL" id="CP081864">
    <property type="protein sequence ID" value="QZN97137.1"/>
    <property type="molecule type" value="Genomic_DNA"/>
</dbReference>
<keyword evidence="1" id="KW-1133">Transmembrane helix</keyword>
<evidence type="ECO:0000256" key="1">
    <source>
        <dbReference type="SAM" id="Phobius"/>
    </source>
</evidence>
<evidence type="ECO:0000313" key="4">
    <source>
        <dbReference type="Proteomes" id="UP000825886"/>
    </source>
</evidence>
<evidence type="ECO:0000313" key="3">
    <source>
        <dbReference type="EMBL" id="QZN97137.1"/>
    </source>
</evidence>
<feature type="chain" id="PRO_5046563418" evidence="2">
    <location>
        <begin position="25"/>
        <end position="305"/>
    </location>
</feature>
<dbReference type="Proteomes" id="UP000825886">
    <property type="component" value="Chromosome"/>
</dbReference>
<organism evidence="3 4">
    <name type="scientific">Symbiopectobacterium purcellii</name>
    <dbReference type="NCBI Taxonomy" id="2871826"/>
    <lineage>
        <taxon>Bacteria</taxon>
        <taxon>Pseudomonadati</taxon>
        <taxon>Pseudomonadota</taxon>
        <taxon>Gammaproteobacteria</taxon>
        <taxon>Enterobacterales</taxon>
        <taxon>Enterobacteriaceae</taxon>
    </lineage>
</organism>
<keyword evidence="1" id="KW-0812">Transmembrane</keyword>
<keyword evidence="1" id="KW-0472">Membrane</keyword>
<reference evidence="3 4" key="1">
    <citation type="submission" date="2021-08" db="EMBL/GenBank/DDBJ databases">
        <title>Culture and genomic analysis of Symbiopectobacterium purcellii sp. nov. gen. nov., isolated from the leafhopper Empoasca decipiens.</title>
        <authorList>
            <person name="Nadal-Jimenez P."/>
            <person name="Siozios S."/>
            <person name="Halliday N."/>
            <person name="Camara M."/>
            <person name="Hurst G.D.D."/>
        </authorList>
    </citation>
    <scope>NUCLEOTIDE SEQUENCE [LARGE SCALE GENOMIC DNA]</scope>
    <source>
        <strain evidence="3 4">SyEd1</strain>
    </source>
</reference>
<name>A0ABX9AQ38_9ENTR</name>
<feature type="transmembrane region" description="Helical" evidence="1">
    <location>
        <begin position="209"/>
        <end position="227"/>
    </location>
</feature>
<keyword evidence="2" id="KW-0732">Signal</keyword>